<dbReference type="EMBL" id="FORI01000011">
    <property type="protein sequence ID" value="SFJ02633.1"/>
    <property type="molecule type" value="Genomic_DNA"/>
</dbReference>
<reference evidence="4" key="1">
    <citation type="submission" date="2016-10" db="EMBL/GenBank/DDBJ databases">
        <authorList>
            <person name="Varghese N."/>
            <person name="Submissions S."/>
        </authorList>
    </citation>
    <scope>NUCLEOTIDE SEQUENCE [LARGE SCALE GENOMIC DNA]</scope>
    <source>
        <strain evidence="4">XBD1002</strain>
    </source>
</reference>
<dbReference type="OrthoDB" id="9775557at2"/>
<dbReference type="Pfam" id="PF00561">
    <property type="entry name" value="Abhydrolase_1"/>
    <property type="match status" value="1"/>
</dbReference>
<keyword evidence="1" id="KW-0732">Signal</keyword>
<dbReference type="SUPFAM" id="SSF53474">
    <property type="entry name" value="alpha/beta-Hydrolases"/>
    <property type="match status" value="1"/>
</dbReference>
<dbReference type="PANTHER" id="PTHR43798:SF33">
    <property type="entry name" value="HYDROLASE, PUTATIVE (AFU_ORTHOLOGUE AFUA_2G14860)-RELATED"/>
    <property type="match status" value="1"/>
</dbReference>
<evidence type="ECO:0000259" key="2">
    <source>
        <dbReference type="Pfam" id="PF00561"/>
    </source>
</evidence>
<dbReference type="InterPro" id="IPR050266">
    <property type="entry name" value="AB_hydrolase_sf"/>
</dbReference>
<gene>
    <name evidence="3" type="ORF">SAMN04487775_11181</name>
</gene>
<protein>
    <submittedName>
        <fullName evidence="3">Pimeloyl-ACP methyl ester carboxylesterase</fullName>
    </submittedName>
</protein>
<organism evidence="3 4">
    <name type="scientific">Treponema bryantii</name>
    <dbReference type="NCBI Taxonomy" id="163"/>
    <lineage>
        <taxon>Bacteria</taxon>
        <taxon>Pseudomonadati</taxon>
        <taxon>Spirochaetota</taxon>
        <taxon>Spirochaetia</taxon>
        <taxon>Spirochaetales</taxon>
        <taxon>Treponemataceae</taxon>
        <taxon>Treponema</taxon>
    </lineage>
</organism>
<feature type="domain" description="AB hydrolase-1" evidence="2">
    <location>
        <begin position="59"/>
        <end position="334"/>
    </location>
</feature>
<dbReference type="Proteomes" id="UP000182737">
    <property type="component" value="Unassembled WGS sequence"/>
</dbReference>
<dbReference type="PANTHER" id="PTHR43798">
    <property type="entry name" value="MONOACYLGLYCEROL LIPASE"/>
    <property type="match status" value="1"/>
</dbReference>
<dbReference type="AlphaFoldDB" id="A0A1I3N042"/>
<evidence type="ECO:0000313" key="3">
    <source>
        <dbReference type="EMBL" id="SFJ02633.1"/>
    </source>
</evidence>
<feature type="chain" id="PRO_5010325819" evidence="1">
    <location>
        <begin position="26"/>
        <end position="349"/>
    </location>
</feature>
<feature type="signal peptide" evidence="1">
    <location>
        <begin position="1"/>
        <end position="25"/>
    </location>
</feature>
<dbReference type="GO" id="GO:0016020">
    <property type="term" value="C:membrane"/>
    <property type="evidence" value="ECO:0007669"/>
    <property type="project" value="TreeGrafter"/>
</dbReference>
<dbReference type="RefSeq" id="WP_074933339.1">
    <property type="nucleotide sequence ID" value="NZ_FORI01000011.1"/>
</dbReference>
<dbReference type="InterPro" id="IPR029058">
    <property type="entry name" value="AB_hydrolase_fold"/>
</dbReference>
<keyword evidence="4" id="KW-1185">Reference proteome</keyword>
<evidence type="ECO:0000313" key="4">
    <source>
        <dbReference type="Proteomes" id="UP000182737"/>
    </source>
</evidence>
<proteinExistence type="predicted"/>
<name>A0A1I3N042_9SPIR</name>
<sequence>MNRLKKIFITFCIFFNFVFTLSASASKQIKALNKNGIFEKQASVGNVIFNYAEGPDNGPVLLMLHAQLLDWYTYHLVLPELSKNFHVFAVDYPGHGKTVLPTDYEMTANQIGSDLALFIEEVCVGKEQKIFVTGNSSGGLLAIWLCSHRPDLIAGAVLEDPPLFSSEYPVVQKTVANKAFTMSYNAVENNQTEDFLMYWVDNGKQFFETYAGKNGQKKVKSYVKLYRFFHPNKPVDFSGKGPSVQEMLRGLDMYNPAFGRAFYTGDWNKDFSHEEYLQKIQCPVLLIQADFDYLEDGTLNGAMSKEMAEKACQLIPDCQYIKFDCGHVTNLEAPELFSKTVIDFFGGIK</sequence>
<evidence type="ECO:0000256" key="1">
    <source>
        <dbReference type="SAM" id="SignalP"/>
    </source>
</evidence>
<accession>A0A1I3N042</accession>
<dbReference type="InterPro" id="IPR000073">
    <property type="entry name" value="AB_hydrolase_1"/>
</dbReference>
<dbReference type="Gene3D" id="3.40.50.1820">
    <property type="entry name" value="alpha/beta hydrolase"/>
    <property type="match status" value="1"/>
</dbReference>